<evidence type="ECO:0000259" key="9">
    <source>
        <dbReference type="PROSITE" id="PS50026"/>
    </source>
</evidence>
<dbReference type="GO" id="GO:0048646">
    <property type="term" value="P:anatomical structure formation involved in morphogenesis"/>
    <property type="evidence" value="ECO:0007669"/>
    <property type="project" value="UniProtKB-ARBA"/>
</dbReference>
<dbReference type="Pfam" id="PF02494">
    <property type="entry name" value="HYR"/>
    <property type="match status" value="2"/>
</dbReference>
<dbReference type="OrthoDB" id="5969849at2759"/>
<evidence type="ECO:0000256" key="7">
    <source>
        <dbReference type="PROSITE-ProRule" id="PRU00076"/>
    </source>
</evidence>
<dbReference type="PROSITE" id="PS00022">
    <property type="entry name" value="EGF_1"/>
    <property type="match status" value="3"/>
</dbReference>
<name>A0A2G8JFV4_STIJA</name>
<dbReference type="STRING" id="307972.A0A2G8JFV4"/>
<evidence type="ECO:0000256" key="4">
    <source>
        <dbReference type="ARBA" id="ARBA00022737"/>
    </source>
</evidence>
<keyword evidence="5 7" id="KW-1015">Disulfide bond</keyword>
<dbReference type="FunFam" id="2.10.25.10:FF:000172">
    <property type="entry name" value="FAT atypical cadherin 3"/>
    <property type="match status" value="1"/>
</dbReference>
<dbReference type="InterPro" id="IPR051830">
    <property type="entry name" value="NOTCH_homolog"/>
</dbReference>
<evidence type="ECO:0000256" key="2">
    <source>
        <dbReference type="ARBA" id="ARBA00022536"/>
    </source>
</evidence>
<organism evidence="11 12">
    <name type="scientific">Stichopus japonicus</name>
    <name type="common">Sea cucumber</name>
    <dbReference type="NCBI Taxonomy" id="307972"/>
    <lineage>
        <taxon>Eukaryota</taxon>
        <taxon>Metazoa</taxon>
        <taxon>Echinodermata</taxon>
        <taxon>Eleutherozoa</taxon>
        <taxon>Echinozoa</taxon>
        <taxon>Holothuroidea</taxon>
        <taxon>Aspidochirotacea</taxon>
        <taxon>Aspidochirotida</taxon>
        <taxon>Stichopodidae</taxon>
        <taxon>Apostichopus</taxon>
    </lineage>
</organism>
<dbReference type="PROSITE" id="PS50026">
    <property type="entry name" value="EGF_3"/>
    <property type="match status" value="4"/>
</dbReference>
<keyword evidence="3" id="KW-0732">Signal</keyword>
<feature type="domain" description="EGF-like" evidence="9">
    <location>
        <begin position="442"/>
        <end position="479"/>
    </location>
</feature>
<protein>
    <recommendedName>
        <fullName evidence="13">Hyalin</fullName>
    </recommendedName>
</protein>
<keyword evidence="6" id="KW-0325">Glycoprotein</keyword>
<accession>A0A2G8JFV4</accession>
<dbReference type="SMART" id="SM00181">
    <property type="entry name" value="EGF"/>
    <property type="match status" value="4"/>
</dbReference>
<comment type="caution">
    <text evidence="7">Lacks conserved residue(s) required for the propagation of feature annotation.</text>
</comment>
<evidence type="ECO:0000256" key="1">
    <source>
        <dbReference type="ARBA" id="ARBA00022473"/>
    </source>
</evidence>
<keyword evidence="4" id="KW-0677">Repeat</keyword>
<evidence type="ECO:0000256" key="6">
    <source>
        <dbReference type="ARBA" id="ARBA00023180"/>
    </source>
</evidence>
<evidence type="ECO:0008006" key="13">
    <source>
        <dbReference type="Google" id="ProtNLM"/>
    </source>
</evidence>
<feature type="domain" description="HYR" evidence="10">
    <location>
        <begin position="11"/>
        <end position="94"/>
    </location>
</feature>
<dbReference type="PANTHER" id="PTHR24033">
    <property type="entry name" value="EGF-LIKE DOMAIN-CONTAINING PROTEIN"/>
    <property type="match status" value="1"/>
</dbReference>
<dbReference type="InterPro" id="IPR000742">
    <property type="entry name" value="EGF"/>
</dbReference>
<dbReference type="GO" id="GO:0005509">
    <property type="term" value="F:calcium ion binding"/>
    <property type="evidence" value="ECO:0007669"/>
    <property type="project" value="InterPro"/>
</dbReference>
<feature type="region of interest" description="Disordered" evidence="8">
    <location>
        <begin position="43"/>
        <end position="63"/>
    </location>
</feature>
<dbReference type="EMBL" id="MRZV01002123">
    <property type="protein sequence ID" value="PIK34615.1"/>
    <property type="molecule type" value="Genomic_DNA"/>
</dbReference>
<proteinExistence type="predicted"/>
<comment type="caution">
    <text evidence="11">The sequence shown here is derived from an EMBL/GenBank/DDBJ whole genome shotgun (WGS) entry which is preliminary data.</text>
</comment>
<keyword evidence="12" id="KW-1185">Reference proteome</keyword>
<gene>
    <name evidence="11" type="ORF">BSL78_28558</name>
</gene>
<feature type="domain" description="HYR" evidence="10">
    <location>
        <begin position="96"/>
        <end position="178"/>
    </location>
</feature>
<evidence type="ECO:0000259" key="10">
    <source>
        <dbReference type="PROSITE" id="PS50825"/>
    </source>
</evidence>
<evidence type="ECO:0000256" key="3">
    <source>
        <dbReference type="ARBA" id="ARBA00022729"/>
    </source>
</evidence>
<dbReference type="PANTHER" id="PTHR24033:SF224">
    <property type="entry name" value="C-TYPE LECTIN"/>
    <property type="match status" value="1"/>
</dbReference>
<feature type="disulfide bond" evidence="7">
    <location>
        <begin position="508"/>
        <end position="517"/>
    </location>
</feature>
<feature type="domain" description="EGF-like" evidence="9">
    <location>
        <begin position="481"/>
        <end position="518"/>
    </location>
</feature>
<feature type="disulfide bond" evidence="7">
    <location>
        <begin position="430"/>
        <end position="439"/>
    </location>
</feature>
<feature type="domain" description="EGF-like" evidence="9">
    <location>
        <begin position="179"/>
        <end position="216"/>
    </location>
</feature>
<dbReference type="SMART" id="SM00179">
    <property type="entry name" value="EGF_CA"/>
    <property type="match status" value="4"/>
</dbReference>
<dbReference type="PROSITE" id="PS50825">
    <property type="entry name" value="HYR"/>
    <property type="match status" value="2"/>
</dbReference>
<evidence type="ECO:0000256" key="8">
    <source>
        <dbReference type="SAM" id="MobiDB-lite"/>
    </source>
</evidence>
<reference evidence="11 12" key="1">
    <citation type="journal article" date="2017" name="PLoS Biol.">
        <title>The sea cucumber genome provides insights into morphological evolution and visceral regeneration.</title>
        <authorList>
            <person name="Zhang X."/>
            <person name="Sun L."/>
            <person name="Yuan J."/>
            <person name="Sun Y."/>
            <person name="Gao Y."/>
            <person name="Zhang L."/>
            <person name="Li S."/>
            <person name="Dai H."/>
            <person name="Hamel J.F."/>
            <person name="Liu C."/>
            <person name="Yu Y."/>
            <person name="Liu S."/>
            <person name="Lin W."/>
            <person name="Guo K."/>
            <person name="Jin S."/>
            <person name="Xu P."/>
            <person name="Storey K.B."/>
            <person name="Huan P."/>
            <person name="Zhang T."/>
            <person name="Zhou Y."/>
            <person name="Zhang J."/>
            <person name="Lin C."/>
            <person name="Li X."/>
            <person name="Xing L."/>
            <person name="Huo D."/>
            <person name="Sun M."/>
            <person name="Wang L."/>
            <person name="Mercier A."/>
            <person name="Li F."/>
            <person name="Yang H."/>
            <person name="Xiang J."/>
        </authorList>
    </citation>
    <scope>NUCLEOTIDE SEQUENCE [LARGE SCALE GENOMIC DNA]</scope>
    <source>
        <strain evidence="11">Shaxun</strain>
        <tissue evidence="11">Muscle</tissue>
    </source>
</reference>
<keyword evidence="1" id="KW-0217">Developmental protein</keyword>
<dbReference type="Proteomes" id="UP000230750">
    <property type="component" value="Unassembled WGS sequence"/>
</dbReference>
<feature type="disulfide bond" evidence="7">
    <location>
        <begin position="469"/>
        <end position="478"/>
    </location>
</feature>
<feature type="domain" description="EGF-like" evidence="9">
    <location>
        <begin position="403"/>
        <end position="440"/>
    </location>
</feature>
<dbReference type="SUPFAM" id="SSF57196">
    <property type="entry name" value="EGF/Laminin"/>
    <property type="match status" value="4"/>
</dbReference>
<dbReference type="InterPro" id="IPR001881">
    <property type="entry name" value="EGF-like_Ca-bd_dom"/>
</dbReference>
<sequence>MAFQDEQPPNFEGVPPVIACVGLDVAETIPLNGFGTTVQFREPTATDNSGTASVQSRTHSPGQFFQSGTTQVTYVFIDPSGNTAECSFNIIITEAVNTPPSPPTCPNIEPVTSLQGDFGQFVTWDIGSCLDSEDGSISPVCDQPSGDLFPVGQTTNHCTCTDSDGATSECEFNISVNAAQNACANSPCQNGGACTSLANNNFVCQCPTGFTEPLAHKPRMPVPTIPVRMVAHVPALQITTFSVSVQLDLLEPLAHKPRMPVPTIPVRMVAHVPALQITTFSVSVQLDLLEPLAHKPRMPVPTIPVRMVAHVPALQITTFSVSVQLDLLEPLAHKPRMPVPTIPVRMVAHVPALQITTFSVSVQLDLLEPLAHNFALNVFTLKPCHSNLQICIHLRLIILPLLAQNACANNPCQNGGACTSLANNNFFCQCPTGFTGTTCTQTQNACANNPCQNGGTCTSLANNNFFCQCPTGFTGTTCTQTQNACANSPCQNGGACTSLANNNFVCQCPTGFTGTTCTQILP</sequence>
<dbReference type="AlphaFoldDB" id="A0A2G8JFV4"/>
<dbReference type="GO" id="GO:0043005">
    <property type="term" value="C:neuron projection"/>
    <property type="evidence" value="ECO:0007669"/>
    <property type="project" value="UniProtKB-ARBA"/>
</dbReference>
<dbReference type="GO" id="GO:0048667">
    <property type="term" value="P:cell morphogenesis involved in neuron differentiation"/>
    <property type="evidence" value="ECO:0007669"/>
    <property type="project" value="UniProtKB-ARBA"/>
</dbReference>
<dbReference type="Pfam" id="PF00008">
    <property type="entry name" value="EGF"/>
    <property type="match status" value="4"/>
</dbReference>
<evidence type="ECO:0000313" key="12">
    <source>
        <dbReference type="Proteomes" id="UP000230750"/>
    </source>
</evidence>
<dbReference type="FunFam" id="2.10.25.10:FF:000095">
    <property type="entry name" value="Notch, isoform B"/>
    <property type="match status" value="2"/>
</dbReference>
<dbReference type="PROSITE" id="PS01186">
    <property type="entry name" value="EGF_2"/>
    <property type="match status" value="3"/>
</dbReference>
<keyword evidence="2 7" id="KW-0245">EGF-like domain</keyword>
<evidence type="ECO:0000313" key="11">
    <source>
        <dbReference type="EMBL" id="PIK34615.1"/>
    </source>
</evidence>
<dbReference type="CDD" id="cd00054">
    <property type="entry name" value="EGF_CA"/>
    <property type="match status" value="4"/>
</dbReference>
<dbReference type="InterPro" id="IPR003410">
    <property type="entry name" value="HYR_dom"/>
</dbReference>
<dbReference type="GO" id="GO:0016358">
    <property type="term" value="P:dendrite development"/>
    <property type="evidence" value="ECO:0007669"/>
    <property type="project" value="UniProtKB-ARBA"/>
</dbReference>
<dbReference type="Gene3D" id="2.10.25.10">
    <property type="entry name" value="Laminin"/>
    <property type="match status" value="4"/>
</dbReference>
<evidence type="ECO:0000256" key="5">
    <source>
        <dbReference type="ARBA" id="ARBA00023157"/>
    </source>
</evidence>
<dbReference type="GO" id="GO:0001764">
    <property type="term" value="P:neuron migration"/>
    <property type="evidence" value="ECO:0007669"/>
    <property type="project" value="UniProtKB-ARBA"/>
</dbReference>
<dbReference type="GO" id="GO:0009887">
    <property type="term" value="P:animal organ morphogenesis"/>
    <property type="evidence" value="ECO:0007669"/>
    <property type="project" value="UniProtKB-ARBA"/>
</dbReference>